<evidence type="ECO:0000256" key="15">
    <source>
        <dbReference type="SAM" id="SignalP"/>
    </source>
</evidence>
<evidence type="ECO:0000256" key="3">
    <source>
        <dbReference type="ARBA" id="ARBA00022448"/>
    </source>
</evidence>
<dbReference type="InterPro" id="IPR027417">
    <property type="entry name" value="P-loop_NTPase"/>
</dbReference>
<feature type="signal peptide" evidence="15">
    <location>
        <begin position="1"/>
        <end position="19"/>
    </location>
</feature>
<evidence type="ECO:0000256" key="1">
    <source>
        <dbReference type="ARBA" id="ARBA00004193"/>
    </source>
</evidence>
<comment type="caution">
    <text evidence="16">The sequence shown here is derived from an EMBL/GenBank/DDBJ whole genome shotgun (WGS) entry which is preliminary data.</text>
</comment>
<organism evidence="16 17">
    <name type="scientific">Stichopus japonicus</name>
    <name type="common">Sea cucumber</name>
    <dbReference type="NCBI Taxonomy" id="307972"/>
    <lineage>
        <taxon>Eukaryota</taxon>
        <taxon>Metazoa</taxon>
        <taxon>Echinodermata</taxon>
        <taxon>Eleutherozoa</taxon>
        <taxon>Echinozoa</taxon>
        <taxon>Holothuroidea</taxon>
        <taxon>Aspidochirotacea</taxon>
        <taxon>Aspidochirotida</taxon>
        <taxon>Stichopodidae</taxon>
        <taxon>Apostichopus</taxon>
    </lineage>
</organism>
<dbReference type="Proteomes" id="UP000230750">
    <property type="component" value="Unassembled WGS sequence"/>
</dbReference>
<reference evidence="16 17" key="1">
    <citation type="journal article" date="2017" name="PLoS Biol.">
        <title>The sea cucumber genome provides insights into morphological evolution and visceral regeneration.</title>
        <authorList>
            <person name="Zhang X."/>
            <person name="Sun L."/>
            <person name="Yuan J."/>
            <person name="Sun Y."/>
            <person name="Gao Y."/>
            <person name="Zhang L."/>
            <person name="Li S."/>
            <person name="Dai H."/>
            <person name="Hamel J.F."/>
            <person name="Liu C."/>
            <person name="Yu Y."/>
            <person name="Liu S."/>
            <person name="Lin W."/>
            <person name="Guo K."/>
            <person name="Jin S."/>
            <person name="Xu P."/>
            <person name="Storey K.B."/>
            <person name="Huan P."/>
            <person name="Zhang T."/>
            <person name="Zhou Y."/>
            <person name="Zhang J."/>
            <person name="Lin C."/>
            <person name="Li X."/>
            <person name="Xing L."/>
            <person name="Huo D."/>
            <person name="Sun M."/>
            <person name="Wang L."/>
            <person name="Mercier A."/>
            <person name="Li F."/>
            <person name="Yang H."/>
            <person name="Xiang J."/>
        </authorList>
    </citation>
    <scope>NUCLEOTIDE SEQUENCE [LARGE SCALE GENOMIC DNA]</scope>
    <source>
        <strain evidence="16">Shaxun</strain>
        <tissue evidence="16">Muscle</tissue>
    </source>
</reference>
<dbReference type="AlphaFoldDB" id="A0A2G8JZ34"/>
<keyword evidence="10" id="KW-0636">Prenylation</keyword>
<keyword evidence="17" id="KW-1185">Reference proteome</keyword>
<keyword evidence="9" id="KW-0449">Lipoprotein</keyword>
<evidence type="ECO:0000256" key="14">
    <source>
        <dbReference type="ARBA" id="ARBA00068963"/>
    </source>
</evidence>
<evidence type="ECO:0000256" key="4">
    <source>
        <dbReference type="ARBA" id="ARBA00022475"/>
    </source>
</evidence>
<evidence type="ECO:0000256" key="13">
    <source>
        <dbReference type="ARBA" id="ARBA00060407"/>
    </source>
</evidence>
<feature type="chain" id="PRO_5013822547" description="Ras-related protein SEC4" evidence="15">
    <location>
        <begin position="20"/>
        <end position="385"/>
    </location>
</feature>
<evidence type="ECO:0000256" key="5">
    <source>
        <dbReference type="ARBA" id="ARBA00022741"/>
    </source>
</evidence>
<dbReference type="GO" id="GO:0003924">
    <property type="term" value="F:GTPase activity"/>
    <property type="evidence" value="ECO:0007669"/>
    <property type="project" value="InterPro"/>
</dbReference>
<dbReference type="GO" id="GO:0030658">
    <property type="term" value="C:transport vesicle membrane"/>
    <property type="evidence" value="ECO:0007669"/>
    <property type="project" value="UniProtKB-SubCell"/>
</dbReference>
<dbReference type="GO" id="GO:0005525">
    <property type="term" value="F:GTP binding"/>
    <property type="evidence" value="ECO:0007669"/>
    <property type="project" value="UniProtKB-KW"/>
</dbReference>
<dbReference type="Pfam" id="PF00071">
    <property type="entry name" value="Ras"/>
    <property type="match status" value="1"/>
</dbReference>
<protein>
    <recommendedName>
        <fullName evidence="14">Ras-related protein SEC4</fullName>
    </recommendedName>
</protein>
<keyword evidence="7" id="KW-0342">GTP-binding</keyword>
<dbReference type="SMART" id="SM00175">
    <property type="entry name" value="RAB"/>
    <property type="match status" value="1"/>
</dbReference>
<keyword evidence="8" id="KW-0472">Membrane</keyword>
<dbReference type="CDD" id="cd01867">
    <property type="entry name" value="Rab8_Rab10_Rab13_like"/>
    <property type="match status" value="1"/>
</dbReference>
<sequence>MILSWTQLLSFACTHSVSAWFCHGLSYSALLALIQSVHGSVMDSANQLCLHSFSQCMILSWTQLLSFACTHSVSADSVMDSATQLCLHSCSQCMVLSWTQLLSLAYTHSVSAWFCHGLSYSALLALIQSVHGSAMDSATQLCLHSFSQCMILPWTQLLSFAYAHSVSAWFCHGLSYSALLALIQSVHGSVMDSATQLCLHSFRIDFKIRTIELDGKKIKLQIWDTAGQERFRTITTAYYRGAMGIMLVYDITNQKSFDNIRNWIRNIEEHASADVEKMILGNKCDMDDKRQVSKEKGEKLAIEYGIKFMETSAKASINVEEAFVTLARDIKAKMDRKLIASGDQNSGQVKVTRWRPKEERVEDVFHIVIVRLAKNPLFVTDAFAL</sequence>
<dbReference type="SMART" id="SM00176">
    <property type="entry name" value="RAN"/>
    <property type="match status" value="1"/>
</dbReference>
<dbReference type="PROSITE" id="PS51420">
    <property type="entry name" value="RHO"/>
    <property type="match status" value="1"/>
</dbReference>
<dbReference type="EMBL" id="MRZV01001062">
    <property type="protein sequence ID" value="PIK41000.1"/>
    <property type="molecule type" value="Genomic_DNA"/>
</dbReference>
<evidence type="ECO:0000313" key="16">
    <source>
        <dbReference type="EMBL" id="PIK41000.1"/>
    </source>
</evidence>
<keyword evidence="11" id="KW-0968">Cytoplasmic vesicle</keyword>
<comment type="subcellular location">
    <subcellularLocation>
        <location evidence="1">Cell membrane</location>
        <topology evidence="1">Lipid-anchor</topology>
    </subcellularLocation>
    <subcellularLocation>
        <location evidence="13">Cytoplasmic vesicle</location>
        <location evidence="13">Secretory vesicle membrane</location>
        <topology evidence="13">Lipid-anchor</topology>
        <orientation evidence="13">Cytoplasmic side</orientation>
    </subcellularLocation>
</comment>
<dbReference type="PRINTS" id="PR00449">
    <property type="entry name" value="RASTRNSFRMNG"/>
</dbReference>
<dbReference type="InterPro" id="IPR050305">
    <property type="entry name" value="Small_GTPase_Rab"/>
</dbReference>
<evidence type="ECO:0000256" key="10">
    <source>
        <dbReference type="ARBA" id="ARBA00023289"/>
    </source>
</evidence>
<keyword evidence="5" id="KW-0547">Nucleotide-binding</keyword>
<dbReference type="PROSITE" id="PS51419">
    <property type="entry name" value="RAB"/>
    <property type="match status" value="1"/>
</dbReference>
<evidence type="ECO:0000256" key="7">
    <source>
        <dbReference type="ARBA" id="ARBA00023134"/>
    </source>
</evidence>
<dbReference type="FunFam" id="3.40.50.300:FF:000961">
    <property type="entry name" value="Ras-related protein Rab-8B"/>
    <property type="match status" value="1"/>
</dbReference>
<name>A0A2G8JZ34_STIJA</name>
<evidence type="ECO:0000256" key="6">
    <source>
        <dbReference type="ARBA" id="ARBA00022927"/>
    </source>
</evidence>
<evidence type="ECO:0000256" key="2">
    <source>
        <dbReference type="ARBA" id="ARBA00006270"/>
    </source>
</evidence>
<evidence type="ECO:0000313" key="17">
    <source>
        <dbReference type="Proteomes" id="UP000230750"/>
    </source>
</evidence>
<dbReference type="PROSITE" id="PS51421">
    <property type="entry name" value="RAS"/>
    <property type="match status" value="1"/>
</dbReference>
<evidence type="ECO:0000256" key="11">
    <source>
        <dbReference type="ARBA" id="ARBA00023329"/>
    </source>
</evidence>
<dbReference type="SMART" id="SM00174">
    <property type="entry name" value="RHO"/>
    <property type="match status" value="1"/>
</dbReference>
<evidence type="ECO:0000256" key="9">
    <source>
        <dbReference type="ARBA" id="ARBA00023288"/>
    </source>
</evidence>
<evidence type="ECO:0000256" key="8">
    <source>
        <dbReference type="ARBA" id="ARBA00023136"/>
    </source>
</evidence>
<gene>
    <name evidence="16" type="ORF">BSL78_22154</name>
</gene>
<dbReference type="GO" id="GO:0015031">
    <property type="term" value="P:protein transport"/>
    <property type="evidence" value="ECO:0007669"/>
    <property type="project" value="UniProtKB-KW"/>
</dbReference>
<comment type="similarity">
    <text evidence="2">Belongs to the small GTPase superfamily. Rab family.</text>
</comment>
<evidence type="ECO:0000256" key="12">
    <source>
        <dbReference type="ARBA" id="ARBA00053508"/>
    </source>
</evidence>
<keyword evidence="6" id="KW-0653">Protein transport</keyword>
<dbReference type="Gene3D" id="3.40.50.300">
    <property type="entry name" value="P-loop containing nucleotide triphosphate hydrolases"/>
    <property type="match status" value="1"/>
</dbReference>
<accession>A0A2G8JZ34</accession>
<dbReference type="OrthoDB" id="9989112at2759"/>
<comment type="function">
    <text evidence="12">Involved in exocytosis. Maybe by regulating the binding and fusion of secretory vesicles with the cell surface. The GTP-bound form of SEC4 may interact with an effector, thereby stimulating its activity and leading to exocytotic fusion. SEC4 may be an upstream activator of the 19.5S SEC8/SEC15 particle. SEC4 probably interacts directly with SEC8; it could serve as the attachment site for the SEC8/SEC15 particle.</text>
</comment>
<dbReference type="PANTHER" id="PTHR47980">
    <property type="entry name" value="LD44762P"/>
    <property type="match status" value="1"/>
</dbReference>
<dbReference type="InterPro" id="IPR001806">
    <property type="entry name" value="Small_GTPase"/>
</dbReference>
<keyword evidence="3" id="KW-0813">Transport</keyword>
<dbReference type="InterPro" id="IPR005225">
    <property type="entry name" value="Small_GTP-bd"/>
</dbReference>
<dbReference type="SUPFAM" id="SSF52540">
    <property type="entry name" value="P-loop containing nucleoside triphosphate hydrolases"/>
    <property type="match status" value="1"/>
</dbReference>
<dbReference type="GO" id="GO:0005886">
    <property type="term" value="C:plasma membrane"/>
    <property type="evidence" value="ECO:0007669"/>
    <property type="project" value="UniProtKB-SubCell"/>
</dbReference>
<dbReference type="SMART" id="SM00173">
    <property type="entry name" value="RAS"/>
    <property type="match status" value="1"/>
</dbReference>
<proteinExistence type="inferred from homology"/>
<dbReference type="STRING" id="307972.A0A2G8JZ34"/>
<keyword evidence="4" id="KW-1003">Cell membrane</keyword>
<keyword evidence="15" id="KW-0732">Signal</keyword>
<dbReference type="NCBIfam" id="TIGR00231">
    <property type="entry name" value="small_GTP"/>
    <property type="match status" value="1"/>
</dbReference>